<dbReference type="GO" id="GO:0009897">
    <property type="term" value="C:external side of plasma membrane"/>
    <property type="evidence" value="ECO:0007669"/>
    <property type="project" value="EnsemblMetazoa"/>
</dbReference>
<proteinExistence type="predicted"/>
<dbReference type="InParanoid" id="B3MY89"/>
<dbReference type="GO" id="GO:0008201">
    <property type="term" value="F:heparin binding"/>
    <property type="evidence" value="ECO:0007669"/>
    <property type="project" value="TreeGrafter"/>
</dbReference>
<feature type="compositionally biased region" description="Basic residues" evidence="3">
    <location>
        <begin position="498"/>
        <end position="507"/>
    </location>
</feature>
<dbReference type="InterPro" id="IPR051666">
    <property type="entry name" value="SP_Capacitation_Regulator"/>
</dbReference>
<dbReference type="GO" id="GO:0005576">
    <property type="term" value="C:extracellular region"/>
    <property type="evidence" value="ECO:0007669"/>
    <property type="project" value="UniProtKB-SubCell"/>
</dbReference>
<evidence type="ECO:0000256" key="1">
    <source>
        <dbReference type="ARBA" id="ARBA00004613"/>
    </source>
</evidence>
<dbReference type="PANTHER" id="PTHR22918">
    <property type="entry name" value="SEMINAL PLASMA PROTEIN"/>
    <property type="match status" value="1"/>
</dbReference>
<keyword evidence="6" id="KW-1185">Reference proteome</keyword>
<dbReference type="PhylomeDB" id="B3MY89"/>
<dbReference type="PANTHER" id="PTHR22918:SF6">
    <property type="entry name" value="EG:8D8.1 PROTEIN-RELATED"/>
    <property type="match status" value="1"/>
</dbReference>
<dbReference type="OMA" id="CRTFEWL"/>
<accession>B3MY89</accession>
<dbReference type="EMBL" id="CH902632">
    <property type="protein sequence ID" value="EDV32583.1"/>
    <property type="molecule type" value="Genomic_DNA"/>
</dbReference>
<dbReference type="CTD" id="45994"/>
<evidence type="ECO:0000313" key="6">
    <source>
        <dbReference type="Proteomes" id="UP000007801"/>
    </source>
</evidence>
<feature type="chain" id="PRO_5002794070" evidence="4">
    <location>
        <begin position="23"/>
        <end position="1819"/>
    </location>
</feature>
<dbReference type="GeneID" id="6504737"/>
<dbReference type="FunCoup" id="B3MY89">
    <property type="interactions" value="91"/>
</dbReference>
<organism evidence="5 6">
    <name type="scientific">Drosophila ananassae</name>
    <name type="common">Fruit fly</name>
    <dbReference type="NCBI Taxonomy" id="7217"/>
    <lineage>
        <taxon>Eukaryota</taxon>
        <taxon>Metazoa</taxon>
        <taxon>Ecdysozoa</taxon>
        <taxon>Arthropoda</taxon>
        <taxon>Hexapoda</taxon>
        <taxon>Insecta</taxon>
        <taxon>Pterygota</taxon>
        <taxon>Neoptera</taxon>
        <taxon>Endopterygota</taxon>
        <taxon>Diptera</taxon>
        <taxon>Brachycera</taxon>
        <taxon>Muscomorpha</taxon>
        <taxon>Ephydroidea</taxon>
        <taxon>Drosophilidae</taxon>
        <taxon>Drosophila</taxon>
        <taxon>Sophophora</taxon>
    </lineage>
</organism>
<dbReference type="HOGENOM" id="CLU_002320_0_0_1"/>
<comment type="subcellular location">
    <subcellularLocation>
        <location evidence="1">Secreted</location>
    </subcellularLocation>
</comment>
<keyword evidence="2" id="KW-0964">Secreted</keyword>
<dbReference type="Proteomes" id="UP000007801">
    <property type="component" value="Unassembled WGS sequence"/>
</dbReference>
<gene>
    <name evidence="5" type="primary">Dana\GF22068</name>
    <name evidence="5" type="synonym">dana_GLEANR_6057</name>
    <name evidence="5" type="ORF">GF22068</name>
</gene>
<dbReference type="GO" id="GO:0008293">
    <property type="term" value="P:torso signaling pathway"/>
    <property type="evidence" value="ECO:0007669"/>
    <property type="project" value="EnsemblMetazoa"/>
</dbReference>
<evidence type="ECO:0000256" key="3">
    <source>
        <dbReference type="SAM" id="MobiDB-lite"/>
    </source>
</evidence>
<dbReference type="GO" id="GO:0007362">
    <property type="term" value="P:terminal region determination"/>
    <property type="evidence" value="ECO:0007669"/>
    <property type="project" value="EnsemblMetazoa"/>
</dbReference>
<reference evidence="5 6" key="1">
    <citation type="journal article" date="2007" name="Nature">
        <title>Evolution of genes and genomes on the Drosophila phylogeny.</title>
        <authorList>
            <consortium name="Drosophila 12 Genomes Consortium"/>
            <person name="Clark A.G."/>
            <person name="Eisen M.B."/>
            <person name="Smith D.R."/>
            <person name="Bergman C.M."/>
            <person name="Oliver B."/>
            <person name="Markow T.A."/>
            <person name="Kaufman T.C."/>
            <person name="Kellis M."/>
            <person name="Gelbart W."/>
            <person name="Iyer V.N."/>
            <person name="Pollard D.A."/>
            <person name="Sackton T.B."/>
            <person name="Larracuente A.M."/>
            <person name="Singh N.D."/>
            <person name="Abad J.P."/>
            <person name="Abt D.N."/>
            <person name="Adryan B."/>
            <person name="Aguade M."/>
            <person name="Akashi H."/>
            <person name="Anderson W.W."/>
            <person name="Aquadro C.F."/>
            <person name="Ardell D.H."/>
            <person name="Arguello R."/>
            <person name="Artieri C.G."/>
            <person name="Barbash D.A."/>
            <person name="Barker D."/>
            <person name="Barsanti P."/>
            <person name="Batterham P."/>
            <person name="Batzoglou S."/>
            <person name="Begun D."/>
            <person name="Bhutkar A."/>
            <person name="Blanco E."/>
            <person name="Bosak S.A."/>
            <person name="Bradley R.K."/>
            <person name="Brand A.D."/>
            <person name="Brent M.R."/>
            <person name="Brooks A.N."/>
            <person name="Brown R.H."/>
            <person name="Butlin R.K."/>
            <person name="Caggese C."/>
            <person name="Calvi B.R."/>
            <person name="Bernardo de Carvalho A."/>
            <person name="Caspi A."/>
            <person name="Castrezana S."/>
            <person name="Celniker S.E."/>
            <person name="Chang J.L."/>
            <person name="Chapple C."/>
            <person name="Chatterji S."/>
            <person name="Chinwalla A."/>
            <person name="Civetta A."/>
            <person name="Clifton S.W."/>
            <person name="Comeron J.M."/>
            <person name="Costello J.C."/>
            <person name="Coyne J.A."/>
            <person name="Daub J."/>
            <person name="David R.G."/>
            <person name="Delcher A.L."/>
            <person name="Delehaunty K."/>
            <person name="Do C.B."/>
            <person name="Ebling H."/>
            <person name="Edwards K."/>
            <person name="Eickbush T."/>
            <person name="Evans J.D."/>
            <person name="Filipski A."/>
            <person name="Findeiss S."/>
            <person name="Freyhult E."/>
            <person name="Fulton L."/>
            <person name="Fulton R."/>
            <person name="Garcia A.C."/>
            <person name="Gardiner A."/>
            <person name="Garfield D.A."/>
            <person name="Garvin B.E."/>
            <person name="Gibson G."/>
            <person name="Gilbert D."/>
            <person name="Gnerre S."/>
            <person name="Godfrey J."/>
            <person name="Good R."/>
            <person name="Gotea V."/>
            <person name="Gravely B."/>
            <person name="Greenberg A.J."/>
            <person name="Griffiths-Jones S."/>
            <person name="Gross S."/>
            <person name="Guigo R."/>
            <person name="Gustafson E.A."/>
            <person name="Haerty W."/>
            <person name="Hahn M.W."/>
            <person name="Halligan D.L."/>
            <person name="Halpern A.L."/>
            <person name="Halter G.M."/>
            <person name="Han M.V."/>
            <person name="Heger A."/>
            <person name="Hillier L."/>
            <person name="Hinrichs A.S."/>
            <person name="Holmes I."/>
            <person name="Hoskins R.A."/>
            <person name="Hubisz M.J."/>
            <person name="Hultmark D."/>
            <person name="Huntley M.A."/>
            <person name="Jaffe D.B."/>
            <person name="Jagadeeshan S."/>
            <person name="Jeck W.R."/>
            <person name="Johnson J."/>
            <person name="Jones C.D."/>
            <person name="Jordan W.C."/>
            <person name="Karpen G.H."/>
            <person name="Kataoka E."/>
            <person name="Keightley P.D."/>
            <person name="Kheradpour P."/>
            <person name="Kirkness E.F."/>
            <person name="Koerich L.B."/>
            <person name="Kristiansen K."/>
            <person name="Kudrna D."/>
            <person name="Kulathinal R.J."/>
            <person name="Kumar S."/>
            <person name="Kwok R."/>
            <person name="Lander E."/>
            <person name="Langley C.H."/>
            <person name="Lapoint R."/>
            <person name="Lazzaro B.P."/>
            <person name="Lee S.J."/>
            <person name="Levesque L."/>
            <person name="Li R."/>
            <person name="Lin C.F."/>
            <person name="Lin M.F."/>
            <person name="Lindblad-Toh K."/>
            <person name="Llopart A."/>
            <person name="Long M."/>
            <person name="Low L."/>
            <person name="Lozovsky E."/>
            <person name="Lu J."/>
            <person name="Luo M."/>
            <person name="Machado C.A."/>
            <person name="Makalowski W."/>
            <person name="Marzo M."/>
            <person name="Matsuda M."/>
            <person name="Matzkin L."/>
            <person name="McAllister B."/>
            <person name="McBride C.S."/>
            <person name="McKernan B."/>
            <person name="McKernan K."/>
            <person name="Mendez-Lago M."/>
            <person name="Minx P."/>
            <person name="Mollenhauer M.U."/>
            <person name="Montooth K."/>
            <person name="Mount S.M."/>
            <person name="Mu X."/>
            <person name="Myers E."/>
            <person name="Negre B."/>
            <person name="Newfeld S."/>
            <person name="Nielsen R."/>
            <person name="Noor M.A."/>
            <person name="O'Grady P."/>
            <person name="Pachter L."/>
            <person name="Papaceit M."/>
            <person name="Parisi M.J."/>
            <person name="Parisi M."/>
            <person name="Parts L."/>
            <person name="Pedersen J.S."/>
            <person name="Pesole G."/>
            <person name="Phillippy A.M."/>
            <person name="Ponting C.P."/>
            <person name="Pop M."/>
            <person name="Porcelli D."/>
            <person name="Powell J.R."/>
            <person name="Prohaska S."/>
            <person name="Pruitt K."/>
            <person name="Puig M."/>
            <person name="Quesneville H."/>
            <person name="Ram K.R."/>
            <person name="Rand D."/>
            <person name="Rasmussen M.D."/>
            <person name="Reed L.K."/>
            <person name="Reenan R."/>
            <person name="Reily A."/>
            <person name="Remington K.A."/>
            <person name="Rieger T.T."/>
            <person name="Ritchie M.G."/>
            <person name="Robin C."/>
            <person name="Rogers Y.H."/>
            <person name="Rohde C."/>
            <person name="Rozas J."/>
            <person name="Rubenfield M.J."/>
            <person name="Ruiz A."/>
            <person name="Russo S."/>
            <person name="Salzberg S.L."/>
            <person name="Sanchez-Gracia A."/>
            <person name="Saranga D.J."/>
            <person name="Sato H."/>
            <person name="Schaeffer S.W."/>
            <person name="Schatz M.C."/>
            <person name="Schlenke T."/>
            <person name="Schwartz R."/>
            <person name="Segarra C."/>
            <person name="Singh R.S."/>
            <person name="Sirot L."/>
            <person name="Sirota M."/>
            <person name="Sisneros N.B."/>
            <person name="Smith C.D."/>
            <person name="Smith T.F."/>
            <person name="Spieth J."/>
            <person name="Stage D.E."/>
            <person name="Stark A."/>
            <person name="Stephan W."/>
            <person name="Strausberg R.L."/>
            <person name="Strempel S."/>
            <person name="Sturgill D."/>
            <person name="Sutton G."/>
            <person name="Sutton G.G."/>
            <person name="Tao W."/>
            <person name="Teichmann S."/>
            <person name="Tobari Y.N."/>
            <person name="Tomimura Y."/>
            <person name="Tsolas J.M."/>
            <person name="Valente V.L."/>
            <person name="Venter E."/>
            <person name="Venter J.C."/>
            <person name="Vicario S."/>
            <person name="Vieira F.G."/>
            <person name="Vilella A.J."/>
            <person name="Villasante A."/>
            <person name="Walenz B."/>
            <person name="Wang J."/>
            <person name="Wasserman M."/>
            <person name="Watts T."/>
            <person name="Wilson D."/>
            <person name="Wilson R.K."/>
            <person name="Wing R.A."/>
            <person name="Wolfner M.F."/>
            <person name="Wong A."/>
            <person name="Wong G.K."/>
            <person name="Wu C.I."/>
            <person name="Wu G."/>
            <person name="Yamamoto D."/>
            <person name="Yang H.P."/>
            <person name="Yang S.P."/>
            <person name="Yorke J.A."/>
            <person name="Yoshida K."/>
            <person name="Zdobnov E."/>
            <person name="Zhang P."/>
            <person name="Zhang Y."/>
            <person name="Zimin A.V."/>
            <person name="Baldwin J."/>
            <person name="Abdouelleil A."/>
            <person name="Abdulkadir J."/>
            <person name="Abebe A."/>
            <person name="Abera B."/>
            <person name="Abreu J."/>
            <person name="Acer S.C."/>
            <person name="Aftuck L."/>
            <person name="Alexander A."/>
            <person name="An P."/>
            <person name="Anderson E."/>
            <person name="Anderson S."/>
            <person name="Arachi H."/>
            <person name="Azer M."/>
            <person name="Bachantsang P."/>
            <person name="Barry A."/>
            <person name="Bayul T."/>
            <person name="Berlin A."/>
            <person name="Bessette D."/>
            <person name="Bloom T."/>
            <person name="Blye J."/>
            <person name="Boguslavskiy L."/>
            <person name="Bonnet C."/>
            <person name="Boukhgalter B."/>
            <person name="Bourzgui I."/>
            <person name="Brown A."/>
            <person name="Cahill P."/>
            <person name="Channer S."/>
            <person name="Cheshatsang Y."/>
            <person name="Chuda L."/>
            <person name="Citroen M."/>
            <person name="Collymore A."/>
            <person name="Cooke P."/>
            <person name="Costello M."/>
            <person name="D'Aco K."/>
            <person name="Daza R."/>
            <person name="De Haan G."/>
            <person name="DeGray S."/>
            <person name="DeMaso C."/>
            <person name="Dhargay N."/>
            <person name="Dooley K."/>
            <person name="Dooley E."/>
            <person name="Doricent M."/>
            <person name="Dorje P."/>
            <person name="Dorjee K."/>
            <person name="Dupes A."/>
            <person name="Elong R."/>
            <person name="Falk J."/>
            <person name="Farina A."/>
            <person name="Faro S."/>
            <person name="Ferguson D."/>
            <person name="Fisher S."/>
            <person name="Foley C.D."/>
            <person name="Franke A."/>
            <person name="Friedrich D."/>
            <person name="Gadbois L."/>
            <person name="Gearin G."/>
            <person name="Gearin C.R."/>
            <person name="Giannoukos G."/>
            <person name="Goode T."/>
            <person name="Graham J."/>
            <person name="Grandbois E."/>
            <person name="Grewal S."/>
            <person name="Gyaltsen K."/>
            <person name="Hafez N."/>
            <person name="Hagos B."/>
            <person name="Hall J."/>
            <person name="Henson C."/>
            <person name="Hollinger A."/>
            <person name="Honan T."/>
            <person name="Huard M.D."/>
            <person name="Hughes L."/>
            <person name="Hurhula B."/>
            <person name="Husby M.E."/>
            <person name="Kamat A."/>
            <person name="Kanga B."/>
            <person name="Kashin S."/>
            <person name="Khazanovich D."/>
            <person name="Kisner P."/>
            <person name="Lance K."/>
            <person name="Lara M."/>
            <person name="Lee W."/>
            <person name="Lennon N."/>
            <person name="Letendre F."/>
            <person name="LeVine R."/>
            <person name="Lipovsky A."/>
            <person name="Liu X."/>
            <person name="Liu J."/>
            <person name="Liu S."/>
            <person name="Lokyitsang T."/>
            <person name="Lokyitsang Y."/>
            <person name="Lubonja R."/>
            <person name="Lui A."/>
            <person name="MacDonald P."/>
            <person name="Magnisalis V."/>
            <person name="Maru K."/>
            <person name="Matthews C."/>
            <person name="McCusker W."/>
            <person name="McDonough S."/>
            <person name="Mehta T."/>
            <person name="Meldrim J."/>
            <person name="Meneus L."/>
            <person name="Mihai O."/>
            <person name="Mihalev A."/>
            <person name="Mihova T."/>
            <person name="Mittelman R."/>
            <person name="Mlenga V."/>
            <person name="Montmayeur A."/>
            <person name="Mulrain L."/>
            <person name="Navidi A."/>
            <person name="Naylor J."/>
            <person name="Negash T."/>
            <person name="Nguyen T."/>
            <person name="Nguyen N."/>
            <person name="Nicol R."/>
            <person name="Norbu C."/>
            <person name="Norbu N."/>
            <person name="Novod N."/>
            <person name="O'Neill B."/>
            <person name="Osman S."/>
            <person name="Markiewicz E."/>
            <person name="Oyono O.L."/>
            <person name="Patti C."/>
            <person name="Phunkhang P."/>
            <person name="Pierre F."/>
            <person name="Priest M."/>
            <person name="Raghuraman S."/>
            <person name="Rege F."/>
            <person name="Reyes R."/>
            <person name="Rise C."/>
            <person name="Rogov P."/>
            <person name="Ross K."/>
            <person name="Ryan E."/>
            <person name="Settipalli S."/>
            <person name="Shea T."/>
            <person name="Sherpa N."/>
            <person name="Shi L."/>
            <person name="Shih D."/>
            <person name="Sparrow T."/>
            <person name="Spaulding J."/>
            <person name="Stalker J."/>
            <person name="Stange-Thomann N."/>
            <person name="Stavropoulos S."/>
            <person name="Stone C."/>
            <person name="Strader C."/>
            <person name="Tesfaye S."/>
            <person name="Thomson T."/>
            <person name="Thoulutsang Y."/>
            <person name="Thoulutsang D."/>
            <person name="Topham K."/>
            <person name="Topping I."/>
            <person name="Tsamla T."/>
            <person name="Vassiliev H."/>
            <person name="Vo A."/>
            <person name="Wangchuk T."/>
            <person name="Wangdi T."/>
            <person name="Weiand M."/>
            <person name="Wilkinson J."/>
            <person name="Wilson A."/>
            <person name="Yadav S."/>
            <person name="Young G."/>
            <person name="Yu Q."/>
            <person name="Zembek L."/>
            <person name="Zhong D."/>
            <person name="Zimmer A."/>
            <person name="Zwirko Z."/>
            <person name="Jaffe D.B."/>
            <person name="Alvarez P."/>
            <person name="Brockman W."/>
            <person name="Butler J."/>
            <person name="Chin C."/>
            <person name="Gnerre S."/>
            <person name="Grabherr M."/>
            <person name="Kleber M."/>
            <person name="Mauceli E."/>
            <person name="MacCallum I."/>
        </authorList>
    </citation>
    <scope>NUCLEOTIDE SEQUENCE [LARGE SCALE GENOMIC DNA]</scope>
    <source>
        <strain evidence="6">Tucson 14024-0371.13</strain>
    </source>
</reference>
<name>B3MY89_DROAN</name>
<dbReference type="KEGG" id="dan:6504737"/>
<evidence type="ECO:0000313" key="5">
    <source>
        <dbReference type="EMBL" id="EDV32583.1"/>
    </source>
</evidence>
<feature type="signal peptide" evidence="4">
    <location>
        <begin position="1"/>
        <end position="22"/>
    </location>
</feature>
<keyword evidence="4" id="KW-0732">Signal</keyword>
<dbReference type="eggNOG" id="ENOG502S0DR">
    <property type="taxonomic scope" value="Eukaryota"/>
</dbReference>
<feature type="region of interest" description="Disordered" evidence="3">
    <location>
        <begin position="498"/>
        <end position="517"/>
    </location>
</feature>
<sequence>MFDRKLYIILLVFCVYLACCYGDLSAHDNPGDPRSTKLLPSACRNGSSAPELRLPFVDIIVNYEFPIFVLREPEEDILLLLHGPEIFRLHVAAGERRLLPLGKLAGRARGSRALGAKLVSWRHFLLLAIVLEDSLEVYQLPRELLLSEDPANLLVYDPLQEFSLPGGFLQLHLVKASADQVLLLVASNHTNIQSKVRTFEWLETYFNPLEEMTLPAIRVLQVVGRQPIYFIFGRSLKGSQSKLVLTVYELDRSSLHLQNRQALTVQGPNVQAVRFHNRNCLLACTSSASDPCIFFRMLDGQFVVYRKHTRRDLHFRRIAATKRGQLLIGARSNGEVLVFGSTRLDCFSGFVVAGREEELVEPNSILTHRNTRNETFLLLAYRKSSSAVIRTLQLDGVEEMSSNQVGATSDEDLSVVQLHRHEFEESINGLRGLLLRRRSSLEKIRNLVKSLEQNTGIKFEKPLHLLANGKIDRLQLVGRHLRTPSQLKQRLEELRHRFQGNRPRRNPRSFGAGNDNDGLMKIKGQRLRVGNLIYQGQLLPGYTLDSKDPPLLTIRQGKVLTKSLHTNELLTPKDNNENKTLDEIQSPNHECVVRHLKVSKINGVSWDSFLDSLFLRSRDTRLQGRLVLQSRTRVSSLQTRLLNGLVVDQLFNLRRAQVISSNIFMSAFFAPRLEAKSVNGLDFAKDIVFRGDNDTWIKTPVRIDQMSVSGEFQVKNQKPQARQSINDVLQQYYTGRITIQGSLTVKNVLKDTQSADIMMGNQSLSKSDLNSQYLLKNTPQNLTLLAFGNAKVTVPSLTTDYIEGHPFEEHLLSGGQDIGSLSRNHTLHLIFMNATVQGDIICKDYSSRLAEIAKDAVPLGQETNITGFKGFRAPLIVQDLETNQINGVPVSDLVLKNNPNQNFRGLKVYNQLVVTDDLEVKKDLNVSRLNGLPLEQLLGHDLSLQRLELGDTLFLEKLHFRRLNGLPFDELLSKISETEEDQSLLLHKQLLIEGNVRFEKSLQVKDINGIPWEDYLKRLVRSDVNSELKGRKTFLSDVLLTDNLKTPSINNFDLSSLLDNTLLRTTPQEIGGAYSFGSLKVSNLDVKRVNNISQQEFLDLRKDQVLKGDLYLKELSVKGSLKCPEMSNQPDLSNLPERLEQVRQLPWRNLFVTGNALWPESDNQDLEQLEYLRKHAVRKDLNQTITGHVLLRKPSIKVLQTQGNLLQDLDFKSLKEDALLRRTEDNRTQIITAPVEFLGPLRALSLSIKTNPNFGQLNGIDIPRLNASLYRLSSNQSIAANLKFLKTPKFGNLQLEDPQVNGVEIQDIYQQNKGLTWPGTALKNLTVQGDLKLGSVNTMSLEYFLDNRITLRGPALEVFGNLNFENLQLGERPLIRSINNIPLENLVLRNSNKVQTISGTKTFHGGLEWNGPGHAMNLNGKDLSESYRESIFKDRDYNIDSLVLERALFLGGTNQKARVLEPQIEERNPLEELQEVLAIKNQTTNLDLLYLDHDLQPLEVIWMKTPLKGSPDLILPLPEDTNPCQRRMLQAQLLSSQQKVLLANVSVSHRLLRIKSGDIRVKVQNHCPVRRLRSRISFSCRNESHILGMRQPVEVMDLLNLKDPDPDVSLLLLGTEKEVRVLRLNRRTCRIEDWQSVTPADGRLMKVVSLHDEDILLTSGVKSHRSVLAIHVRSPLEQQFHQLQLIHGGYDLAEIMEEQLLASCQGCRHIAIYRRNSSRVFEPLQQLSFQERIQQLTPFWINDVQYLLVITQPGAEHFYLFTFGPVGGWQQKTFGYKKRHQWAWPLIKAGGKLVGQDMAIMLLCGQNENECSLVKAILR</sequence>
<dbReference type="OrthoDB" id="7936313at2759"/>
<dbReference type="GO" id="GO:0007305">
    <property type="term" value="P:vitelline membrane formation involved in chorion-containing eggshell formation"/>
    <property type="evidence" value="ECO:0007669"/>
    <property type="project" value="EnsemblMetazoa"/>
</dbReference>
<evidence type="ECO:0000256" key="2">
    <source>
        <dbReference type="ARBA" id="ARBA00022525"/>
    </source>
</evidence>
<dbReference type="STRING" id="7217.B3MY89"/>
<protein>
    <submittedName>
        <fullName evidence="5">Uncharacterized protein</fullName>
    </submittedName>
</protein>
<evidence type="ECO:0000256" key="4">
    <source>
        <dbReference type="SAM" id="SignalP"/>
    </source>
</evidence>